<feature type="binding site" evidence="5">
    <location>
        <position position="234"/>
    </location>
    <ligand>
        <name>FAD</name>
        <dbReference type="ChEBI" id="CHEBI:57692"/>
    </ligand>
</feature>
<dbReference type="InterPro" id="IPR050281">
    <property type="entry name" value="Flavin_monoamine_oxidase"/>
</dbReference>
<feature type="binding site" evidence="5">
    <location>
        <begin position="38"/>
        <end position="39"/>
    </location>
    <ligand>
        <name>FAD</name>
        <dbReference type="ChEBI" id="CHEBI:57692"/>
    </ligand>
</feature>
<comment type="pathway">
    <text evidence="2">Amine and polyamine degradation; spermine degradation.</text>
</comment>
<sequence>MGSISKSYSVIIIGAGISGISAAKTLNDGGINDIVILEATSRIGGRMNKIDFGGQVVELGANWLHAGEGPICTPLLEAANKIQLNTIISDYSHVASRVHQQEGGLYKKNEVQAAMNTALTVQEFGAKLSETNQEIDQEDMSILDMQRLYKWTPTTPLEKLVDYYYYDYEDGDSPEATSVKHTLPRREFDDFGDGQYFIADLRGFESIVHHFAKQFLTYTNEVISDDRVELNQVVVEVLYTNNGVSVKTEGGCIYEAKACILSVSLGVLQSNLIEFKPKLPKWKRRAICEFSVTSFTKIFLKFPYAFWPTGPGTQFFLYAHEKRGYYPIWKHYENEMPGSNILLVMTSGEESRRIEQQSDEVTKNEAMDVLKKMYGNTIPEAKDIIVSKWKSNKFYMGAFSNWPPNYTRQKHAQLQAPIGRVYFTGEHTSPDHFGCVEGAYYAGCNTGKEVIKYLQQGL</sequence>
<evidence type="ECO:0000256" key="3">
    <source>
        <dbReference type="ARBA" id="ARBA00005995"/>
    </source>
</evidence>
<dbReference type="Gene3D" id="3.50.50.60">
    <property type="entry name" value="FAD/NAD(P)-binding domain"/>
    <property type="match status" value="1"/>
</dbReference>
<comment type="similarity">
    <text evidence="3">Belongs to the flavin monoamine oxidase family.</text>
</comment>
<evidence type="ECO:0000313" key="8">
    <source>
        <dbReference type="Proteomes" id="UP001443914"/>
    </source>
</evidence>
<protein>
    <recommendedName>
        <fullName evidence="6">Amine oxidase domain-containing protein</fullName>
    </recommendedName>
</protein>
<dbReference type="GO" id="GO:0006598">
    <property type="term" value="P:polyamine catabolic process"/>
    <property type="evidence" value="ECO:0007669"/>
    <property type="project" value="TreeGrafter"/>
</dbReference>
<dbReference type="PRINTS" id="PR00757">
    <property type="entry name" value="AMINEOXDASEF"/>
</dbReference>
<evidence type="ECO:0000256" key="5">
    <source>
        <dbReference type="PIRSR" id="PIRSR601613-1"/>
    </source>
</evidence>
<accession>A0AAW1I5T3</accession>
<feature type="domain" description="Amine oxidase" evidence="6">
    <location>
        <begin position="17"/>
        <end position="450"/>
    </location>
</feature>
<evidence type="ECO:0000256" key="1">
    <source>
        <dbReference type="ARBA" id="ARBA00001974"/>
    </source>
</evidence>
<reference evidence="7" key="1">
    <citation type="submission" date="2024-03" db="EMBL/GenBank/DDBJ databases">
        <title>WGS assembly of Saponaria officinalis var. Norfolk2.</title>
        <authorList>
            <person name="Jenkins J."/>
            <person name="Shu S."/>
            <person name="Grimwood J."/>
            <person name="Barry K."/>
            <person name="Goodstein D."/>
            <person name="Schmutz J."/>
            <person name="Leebens-Mack J."/>
            <person name="Osbourn A."/>
        </authorList>
    </citation>
    <scope>NUCLEOTIDE SEQUENCE [LARGE SCALE GENOMIC DNA]</scope>
    <source>
        <strain evidence="7">JIC</strain>
    </source>
</reference>
<gene>
    <name evidence="7" type="ORF">RND81_10G227700</name>
</gene>
<dbReference type="Gene3D" id="3.90.660.10">
    <property type="match status" value="1"/>
</dbReference>
<dbReference type="Pfam" id="PF01593">
    <property type="entry name" value="Amino_oxidase"/>
    <property type="match status" value="1"/>
</dbReference>
<dbReference type="GO" id="GO:0046592">
    <property type="term" value="F:polyamine oxidase activity"/>
    <property type="evidence" value="ECO:0007669"/>
    <property type="project" value="UniProtKB-ARBA"/>
</dbReference>
<evidence type="ECO:0000259" key="6">
    <source>
        <dbReference type="Pfam" id="PF01593"/>
    </source>
</evidence>
<dbReference type="SUPFAM" id="SSF51905">
    <property type="entry name" value="FAD/NAD(P)-binding domain"/>
    <property type="match status" value="1"/>
</dbReference>
<keyword evidence="8" id="KW-1185">Reference proteome</keyword>
<dbReference type="PANTHER" id="PTHR10742:SF313">
    <property type="entry name" value="AMINE OXIDASE"/>
    <property type="match status" value="1"/>
</dbReference>
<keyword evidence="4" id="KW-0560">Oxidoreductase</keyword>
<dbReference type="SUPFAM" id="SSF54373">
    <property type="entry name" value="FAD-linked reductases, C-terminal domain"/>
    <property type="match status" value="1"/>
</dbReference>
<dbReference type="InterPro" id="IPR036188">
    <property type="entry name" value="FAD/NAD-bd_sf"/>
</dbReference>
<evidence type="ECO:0000256" key="2">
    <source>
        <dbReference type="ARBA" id="ARBA00004723"/>
    </source>
</evidence>
<name>A0AAW1I5T3_SAPOF</name>
<evidence type="ECO:0000313" key="7">
    <source>
        <dbReference type="EMBL" id="KAK9684722.1"/>
    </source>
</evidence>
<comment type="cofactor">
    <cofactor evidence="1">
        <name>FAD</name>
        <dbReference type="ChEBI" id="CHEBI:57692"/>
    </cofactor>
</comment>
<dbReference type="AlphaFoldDB" id="A0AAW1I5T3"/>
<dbReference type="PANTHER" id="PTHR10742">
    <property type="entry name" value="FLAVIN MONOAMINE OXIDASE"/>
    <property type="match status" value="1"/>
</dbReference>
<dbReference type="InterPro" id="IPR002937">
    <property type="entry name" value="Amino_oxidase"/>
</dbReference>
<dbReference type="InterPro" id="IPR001613">
    <property type="entry name" value="Flavin_amine_oxidase"/>
</dbReference>
<comment type="caution">
    <text evidence="7">The sequence shown here is derived from an EMBL/GenBank/DDBJ whole genome shotgun (WGS) entry which is preliminary data.</text>
</comment>
<dbReference type="Proteomes" id="UP001443914">
    <property type="component" value="Unassembled WGS sequence"/>
</dbReference>
<evidence type="ECO:0000256" key="4">
    <source>
        <dbReference type="ARBA" id="ARBA00023002"/>
    </source>
</evidence>
<feature type="binding site" evidence="5">
    <location>
        <position position="18"/>
    </location>
    <ligand>
        <name>FAD</name>
        <dbReference type="ChEBI" id="CHEBI:57692"/>
    </ligand>
</feature>
<proteinExistence type="inferred from homology"/>
<dbReference type="EMBL" id="JBDFQZ010000010">
    <property type="protein sequence ID" value="KAK9684722.1"/>
    <property type="molecule type" value="Genomic_DNA"/>
</dbReference>
<organism evidence="7 8">
    <name type="scientific">Saponaria officinalis</name>
    <name type="common">Common soapwort</name>
    <name type="synonym">Lychnis saponaria</name>
    <dbReference type="NCBI Taxonomy" id="3572"/>
    <lineage>
        <taxon>Eukaryota</taxon>
        <taxon>Viridiplantae</taxon>
        <taxon>Streptophyta</taxon>
        <taxon>Embryophyta</taxon>
        <taxon>Tracheophyta</taxon>
        <taxon>Spermatophyta</taxon>
        <taxon>Magnoliopsida</taxon>
        <taxon>eudicotyledons</taxon>
        <taxon>Gunneridae</taxon>
        <taxon>Pentapetalae</taxon>
        <taxon>Caryophyllales</taxon>
        <taxon>Caryophyllaceae</taxon>
        <taxon>Caryophylleae</taxon>
        <taxon>Saponaria</taxon>
    </lineage>
</organism>